<feature type="compositionally biased region" description="Basic and acidic residues" evidence="1">
    <location>
        <begin position="63"/>
        <end position="73"/>
    </location>
</feature>
<proteinExistence type="predicted"/>
<organism evidence="3 4">
    <name type="scientific">Rasamsonia emersonii (strain ATCC 16479 / CBS 393.64 / IMI 116815)</name>
    <dbReference type="NCBI Taxonomy" id="1408163"/>
    <lineage>
        <taxon>Eukaryota</taxon>
        <taxon>Fungi</taxon>
        <taxon>Dikarya</taxon>
        <taxon>Ascomycota</taxon>
        <taxon>Pezizomycotina</taxon>
        <taxon>Eurotiomycetes</taxon>
        <taxon>Eurotiomycetidae</taxon>
        <taxon>Eurotiales</taxon>
        <taxon>Trichocomaceae</taxon>
        <taxon>Rasamsonia</taxon>
    </lineage>
</organism>
<feature type="region of interest" description="Disordered" evidence="1">
    <location>
        <begin position="1"/>
        <end position="106"/>
    </location>
</feature>
<name>A0A0F4YYZ4_RASE3</name>
<evidence type="ECO:0000259" key="2">
    <source>
        <dbReference type="Pfam" id="PF22943"/>
    </source>
</evidence>
<accession>A0A0F4YYZ4</accession>
<dbReference type="OrthoDB" id="4085451at2759"/>
<dbReference type="AlphaFoldDB" id="A0A0F4YYZ4"/>
<evidence type="ECO:0000313" key="4">
    <source>
        <dbReference type="Proteomes" id="UP000053958"/>
    </source>
</evidence>
<evidence type="ECO:0000313" key="3">
    <source>
        <dbReference type="EMBL" id="KKA22843.1"/>
    </source>
</evidence>
<gene>
    <name evidence="3" type="ORF">T310_3138</name>
</gene>
<dbReference type="EMBL" id="LASV01000122">
    <property type="protein sequence ID" value="KKA22843.1"/>
    <property type="molecule type" value="Genomic_DNA"/>
</dbReference>
<dbReference type="InterPro" id="IPR054448">
    <property type="entry name" value="HTH_put_ascomycetes"/>
</dbReference>
<dbReference type="Proteomes" id="UP000053958">
    <property type="component" value="Unassembled WGS sequence"/>
</dbReference>
<protein>
    <recommendedName>
        <fullName evidence="2">Helix-turn-helix domain-containing protein</fullName>
    </recommendedName>
</protein>
<feature type="domain" description="Helix-turn-helix" evidence="2">
    <location>
        <begin position="145"/>
        <end position="189"/>
    </location>
</feature>
<keyword evidence="4" id="KW-1185">Reference proteome</keyword>
<dbReference type="RefSeq" id="XP_013329455.1">
    <property type="nucleotide sequence ID" value="XM_013474001.1"/>
</dbReference>
<reference evidence="3 4" key="1">
    <citation type="submission" date="2015-04" db="EMBL/GenBank/DDBJ databases">
        <authorList>
            <person name="Heijne W.H."/>
            <person name="Fedorova N.D."/>
            <person name="Nierman W.C."/>
            <person name="Vollebregt A.W."/>
            <person name="Zhao Z."/>
            <person name="Wu L."/>
            <person name="Kumar M."/>
            <person name="Stam H."/>
            <person name="van den Berg M.A."/>
            <person name="Pel H.J."/>
        </authorList>
    </citation>
    <scope>NUCLEOTIDE SEQUENCE [LARGE SCALE GENOMIC DNA]</scope>
    <source>
        <strain evidence="3 4">CBS 393.64</strain>
    </source>
</reference>
<feature type="compositionally biased region" description="Polar residues" evidence="1">
    <location>
        <begin position="87"/>
        <end position="100"/>
    </location>
</feature>
<dbReference type="Pfam" id="PF22943">
    <property type="entry name" value="HTH_68"/>
    <property type="match status" value="1"/>
</dbReference>
<comment type="caution">
    <text evidence="3">The sequence shown here is derived from an EMBL/GenBank/DDBJ whole genome shotgun (WGS) entry which is preliminary data.</text>
</comment>
<evidence type="ECO:0000256" key="1">
    <source>
        <dbReference type="SAM" id="MobiDB-lite"/>
    </source>
</evidence>
<dbReference type="STRING" id="1408163.A0A0F4YYZ4"/>
<dbReference type="GeneID" id="25315488"/>
<sequence length="191" mass="20439">MGSSFSKPIRSAVGAASRRQYPKTPSPSTTAAAGPGKTQPQPQPRPEGPTYHSKEQASASRSEAIDLDARDPHFAASLRSIGPVTPNPTLSNSSTFNNKYPQGPSVFPDAANPALLVLSSRARIAKAAEEEAESFGRQSHEGRQFLDVLTIRKALSMRDEQGLPDGEIERLLRLKKGVVARLGRKGLVGEV</sequence>